<protein>
    <submittedName>
        <fullName evidence="2">Uncharacterized protein</fullName>
    </submittedName>
</protein>
<dbReference type="Proteomes" id="UP000324222">
    <property type="component" value="Unassembled WGS sequence"/>
</dbReference>
<dbReference type="AlphaFoldDB" id="A0A5B7GPA5"/>
<sequence>MDELKRGGRREGRRAAGWLAGESEAPPWCCHQCQVTIRAVQCHLCSCSSHVSPATATCRFAFSRAFPIRRPADVPCVCPAPCSASLPAHAAAVLRVLWRHTAPATAAAVEGVRLCTCRLWPSPRAVTLFRAYRRARVHEVVGPGVTAPPITQATVAGRSFTQLDPEAPPGDRDEGGARSTIATISGSTRDPLQQLPPPSPAQPSPGVSRSPRGAMPTLLEKVHRYVWPKEREECPQVAFEQQPCKEIPITQWIIRRVRRLSFFHKKKGKFHFPGSELVRLSF</sequence>
<keyword evidence="3" id="KW-1185">Reference proteome</keyword>
<feature type="compositionally biased region" description="Pro residues" evidence="1">
    <location>
        <begin position="194"/>
        <end position="203"/>
    </location>
</feature>
<feature type="region of interest" description="Disordered" evidence="1">
    <location>
        <begin position="159"/>
        <end position="178"/>
    </location>
</feature>
<organism evidence="2 3">
    <name type="scientific">Portunus trituberculatus</name>
    <name type="common">Swimming crab</name>
    <name type="synonym">Neptunus trituberculatus</name>
    <dbReference type="NCBI Taxonomy" id="210409"/>
    <lineage>
        <taxon>Eukaryota</taxon>
        <taxon>Metazoa</taxon>
        <taxon>Ecdysozoa</taxon>
        <taxon>Arthropoda</taxon>
        <taxon>Crustacea</taxon>
        <taxon>Multicrustacea</taxon>
        <taxon>Malacostraca</taxon>
        <taxon>Eumalacostraca</taxon>
        <taxon>Eucarida</taxon>
        <taxon>Decapoda</taxon>
        <taxon>Pleocyemata</taxon>
        <taxon>Brachyura</taxon>
        <taxon>Eubrachyura</taxon>
        <taxon>Portunoidea</taxon>
        <taxon>Portunidae</taxon>
        <taxon>Portuninae</taxon>
        <taxon>Portunus</taxon>
    </lineage>
</organism>
<proteinExistence type="predicted"/>
<comment type="caution">
    <text evidence="2">The sequence shown here is derived from an EMBL/GenBank/DDBJ whole genome shotgun (WGS) entry which is preliminary data.</text>
</comment>
<name>A0A5B7GPA5_PORTR</name>
<dbReference type="EMBL" id="VSRR010016033">
    <property type="protein sequence ID" value="MPC58838.1"/>
    <property type="molecule type" value="Genomic_DNA"/>
</dbReference>
<evidence type="ECO:0000313" key="3">
    <source>
        <dbReference type="Proteomes" id="UP000324222"/>
    </source>
</evidence>
<evidence type="ECO:0000313" key="2">
    <source>
        <dbReference type="EMBL" id="MPC58838.1"/>
    </source>
</evidence>
<feature type="region of interest" description="Disordered" evidence="1">
    <location>
        <begin position="186"/>
        <end position="214"/>
    </location>
</feature>
<evidence type="ECO:0000256" key="1">
    <source>
        <dbReference type="SAM" id="MobiDB-lite"/>
    </source>
</evidence>
<gene>
    <name evidence="2" type="ORF">E2C01_052847</name>
</gene>
<accession>A0A5B7GPA5</accession>
<reference evidence="2 3" key="1">
    <citation type="submission" date="2019-05" db="EMBL/GenBank/DDBJ databases">
        <title>Another draft genome of Portunus trituberculatus and its Hox gene families provides insights of decapod evolution.</title>
        <authorList>
            <person name="Jeong J.-H."/>
            <person name="Song I."/>
            <person name="Kim S."/>
            <person name="Choi T."/>
            <person name="Kim D."/>
            <person name="Ryu S."/>
            <person name="Kim W."/>
        </authorList>
    </citation>
    <scope>NUCLEOTIDE SEQUENCE [LARGE SCALE GENOMIC DNA]</scope>
    <source>
        <tissue evidence="2">Muscle</tissue>
    </source>
</reference>